<dbReference type="SFLD" id="SFLDG01135">
    <property type="entry name" value="C1.5.6:_HAD__Beta-PGM__Phospha"/>
    <property type="match status" value="1"/>
</dbReference>
<evidence type="ECO:0000256" key="1">
    <source>
        <dbReference type="ARBA" id="ARBA00001946"/>
    </source>
</evidence>
<evidence type="ECO:0000256" key="2">
    <source>
        <dbReference type="ARBA" id="ARBA00006171"/>
    </source>
</evidence>
<organism evidence="5">
    <name type="scientific">Woronichinia naegeliana WA131</name>
    <dbReference type="NCBI Taxonomy" id="2824559"/>
    <lineage>
        <taxon>Bacteria</taxon>
        <taxon>Bacillati</taxon>
        <taxon>Cyanobacteriota</taxon>
        <taxon>Cyanophyceae</taxon>
        <taxon>Synechococcales</taxon>
        <taxon>Coelosphaeriaceae</taxon>
        <taxon>Woronichinia</taxon>
    </lineage>
</organism>
<dbReference type="AlphaFoldDB" id="A0A977PVW2"/>
<dbReference type="KEGG" id="wna:KA717_37575"/>
<dbReference type="GO" id="GO:0003824">
    <property type="term" value="F:catalytic activity"/>
    <property type="evidence" value="ECO:0007669"/>
    <property type="project" value="UniProtKB-ARBA"/>
</dbReference>
<dbReference type="CDD" id="cd07505">
    <property type="entry name" value="HAD_BPGM-like"/>
    <property type="match status" value="1"/>
</dbReference>
<proteinExistence type="inferred from homology"/>
<dbReference type="InterPro" id="IPR023214">
    <property type="entry name" value="HAD_sf"/>
</dbReference>
<evidence type="ECO:0000256" key="4">
    <source>
        <dbReference type="ARBA" id="ARBA00022842"/>
    </source>
</evidence>
<keyword evidence="3" id="KW-0479">Metal-binding</keyword>
<dbReference type="Proteomes" id="UP001065613">
    <property type="component" value="Chromosome"/>
</dbReference>
<reference evidence="5" key="1">
    <citation type="submission" date="2021-04" db="EMBL/GenBank/DDBJ databases">
        <title>Genome sequence of Woronichinia naegeliana from Washington state freshwater lake bloom.</title>
        <authorList>
            <person name="Dreher T.W."/>
        </authorList>
    </citation>
    <scope>NUCLEOTIDE SEQUENCE</scope>
    <source>
        <strain evidence="5">WA131</strain>
    </source>
</reference>
<dbReference type="InterPro" id="IPR023198">
    <property type="entry name" value="PGP-like_dom2"/>
</dbReference>
<dbReference type="Gene3D" id="3.40.50.1000">
    <property type="entry name" value="HAD superfamily/HAD-like"/>
    <property type="match status" value="1"/>
</dbReference>
<dbReference type="EMBL" id="CP073041">
    <property type="protein sequence ID" value="UXE61059.1"/>
    <property type="molecule type" value="Genomic_DNA"/>
</dbReference>
<dbReference type="Gene3D" id="1.10.150.240">
    <property type="entry name" value="Putative phosphatase, domain 2"/>
    <property type="match status" value="1"/>
</dbReference>
<keyword evidence="4" id="KW-0460">Magnesium</keyword>
<sequence length="238" mass="26966">MLKAILFDFNGVVINDESIHREITNDLIVGENLRPISTVEYYQFCLGKSDRVCLRELLSYRGRTMTEDYLTRLIQKKAQLYRAKIETLDILPLYPGIRKLLDQIQLYRLAIGLVTGAIRSEVINILEKAELQTYFSVIVAGDDIATSKPQPDGYLFALEQLNRSDSTLQLEPSQCLAIEDTPVGIQVAKQAGMSVVGVAHTYPYHFMQRQANWAIDHLSELDLDRIIVVLARPKVPCL</sequence>
<name>A0A977PVW2_9CYAN</name>
<dbReference type="SFLD" id="SFLDS00003">
    <property type="entry name" value="Haloacid_Dehalogenase"/>
    <property type="match status" value="1"/>
</dbReference>
<accession>A0A977PVW2</accession>
<dbReference type="InterPro" id="IPR051600">
    <property type="entry name" value="Beta-PGM-like"/>
</dbReference>
<dbReference type="InterPro" id="IPR036412">
    <property type="entry name" value="HAD-like_sf"/>
</dbReference>
<evidence type="ECO:0000313" key="5">
    <source>
        <dbReference type="EMBL" id="UXE61059.1"/>
    </source>
</evidence>
<protein>
    <submittedName>
        <fullName evidence="5">HAD family phosphatase</fullName>
    </submittedName>
</protein>
<dbReference type="Pfam" id="PF13419">
    <property type="entry name" value="HAD_2"/>
    <property type="match status" value="1"/>
</dbReference>
<evidence type="ECO:0000256" key="3">
    <source>
        <dbReference type="ARBA" id="ARBA00022723"/>
    </source>
</evidence>
<dbReference type="InterPro" id="IPR041492">
    <property type="entry name" value="HAD_2"/>
</dbReference>
<dbReference type="SUPFAM" id="SSF56784">
    <property type="entry name" value="HAD-like"/>
    <property type="match status" value="1"/>
</dbReference>
<comment type="similarity">
    <text evidence="2">Belongs to the HAD-like hydrolase superfamily. CbbY/CbbZ/Gph/YieH family.</text>
</comment>
<comment type="cofactor">
    <cofactor evidence="1">
        <name>Mg(2+)</name>
        <dbReference type="ChEBI" id="CHEBI:18420"/>
    </cofactor>
</comment>
<dbReference type="InterPro" id="IPR006439">
    <property type="entry name" value="HAD-SF_hydro_IA"/>
</dbReference>
<dbReference type="GO" id="GO:0046872">
    <property type="term" value="F:metal ion binding"/>
    <property type="evidence" value="ECO:0007669"/>
    <property type="project" value="UniProtKB-KW"/>
</dbReference>
<gene>
    <name evidence="5" type="ORF">KA717_37575</name>
</gene>
<dbReference type="PANTHER" id="PTHR46193">
    <property type="entry name" value="6-PHOSPHOGLUCONATE PHOSPHATASE"/>
    <property type="match status" value="1"/>
</dbReference>
<dbReference type="PANTHER" id="PTHR46193:SF21">
    <property type="entry name" value="SLL1138 PROTEIN"/>
    <property type="match status" value="1"/>
</dbReference>
<dbReference type="SFLD" id="SFLDG01129">
    <property type="entry name" value="C1.5:_HAD__Beta-PGM__Phosphata"/>
    <property type="match status" value="1"/>
</dbReference>
<dbReference type="NCBIfam" id="TIGR01509">
    <property type="entry name" value="HAD-SF-IA-v3"/>
    <property type="match status" value="1"/>
</dbReference>